<evidence type="ECO:0008006" key="3">
    <source>
        <dbReference type="Google" id="ProtNLM"/>
    </source>
</evidence>
<keyword evidence="2" id="KW-1185">Reference proteome</keyword>
<dbReference type="PANTHER" id="PTHR30121:SF6">
    <property type="entry name" value="SLR6007 PROTEIN"/>
    <property type="match status" value="1"/>
</dbReference>
<dbReference type="InterPro" id="IPR027417">
    <property type="entry name" value="P-loop_NTPase"/>
</dbReference>
<dbReference type="STRING" id="649747.HMPREF0083_04698"/>
<dbReference type="Pfam" id="PF12846">
    <property type="entry name" value="AAA_10"/>
    <property type="match status" value="1"/>
</dbReference>
<dbReference type="InterPro" id="IPR051162">
    <property type="entry name" value="T4SS_component"/>
</dbReference>
<dbReference type="Proteomes" id="UP000016511">
    <property type="component" value="Unassembled WGS sequence"/>
</dbReference>
<dbReference type="EMBL" id="AWSJ01000287">
    <property type="protein sequence ID" value="ERI07227.1"/>
    <property type="molecule type" value="Genomic_DNA"/>
</dbReference>
<evidence type="ECO:0000313" key="1">
    <source>
        <dbReference type="EMBL" id="ERI07227.1"/>
    </source>
</evidence>
<reference evidence="1 2" key="1">
    <citation type="submission" date="2013-08" db="EMBL/GenBank/DDBJ databases">
        <authorList>
            <person name="Weinstock G."/>
            <person name="Sodergren E."/>
            <person name="Wylie T."/>
            <person name="Fulton L."/>
            <person name="Fulton R."/>
            <person name="Fronick C."/>
            <person name="O'Laughlin M."/>
            <person name="Godfrey J."/>
            <person name="Miner T."/>
            <person name="Herter B."/>
            <person name="Appelbaum E."/>
            <person name="Cordes M."/>
            <person name="Lek S."/>
            <person name="Wollam A."/>
            <person name="Pepin K.H."/>
            <person name="Palsikar V.B."/>
            <person name="Mitreva M."/>
            <person name="Wilson R.K."/>
        </authorList>
    </citation>
    <scope>NUCLEOTIDE SEQUENCE [LARGE SCALE GENOMIC DNA]</scope>
    <source>
        <strain evidence="1 2">ATCC 12856</strain>
    </source>
</reference>
<name>U1Y4Z4_ANEAE</name>
<gene>
    <name evidence="1" type="ORF">HMPREF0083_04698</name>
</gene>
<proteinExistence type="predicted"/>
<dbReference type="PATRIC" id="fig|649747.3.peg.4228"/>
<dbReference type="HOGENOM" id="CLU_016228_1_0_9"/>
<accession>U1Y4Z4</accession>
<dbReference type="GeneID" id="92841199"/>
<organism evidence="1 2">
    <name type="scientific">Aneurinibacillus aneurinilyticus ATCC 12856</name>
    <dbReference type="NCBI Taxonomy" id="649747"/>
    <lineage>
        <taxon>Bacteria</taxon>
        <taxon>Bacillati</taxon>
        <taxon>Bacillota</taxon>
        <taxon>Bacilli</taxon>
        <taxon>Bacillales</taxon>
        <taxon>Paenibacillaceae</taxon>
        <taxon>Aneurinibacillus group</taxon>
        <taxon>Aneurinibacillus</taxon>
    </lineage>
</organism>
<evidence type="ECO:0000313" key="2">
    <source>
        <dbReference type="Proteomes" id="UP000016511"/>
    </source>
</evidence>
<dbReference type="AlphaFoldDB" id="U1Y4Z4"/>
<dbReference type="PANTHER" id="PTHR30121">
    <property type="entry name" value="UNCHARACTERIZED PROTEIN YJGR-RELATED"/>
    <property type="match status" value="1"/>
</dbReference>
<sequence>MGQAAKKIIGDSFTVDYFERNLIFTKKATLAVYKIPISQIMFKSQGYKQNVLKKLENLFWVYRGKGQLLLLARQESSDKYLEETKNLQYENRFPEAFEEWNDAQREQLDIQPPWTHDLYILLQLPKKRHLDSGFEVLTKDDFKAQAKKWYQIITDTGLQALGRRVDLELEQVKEAINLEKSLYSQLKGTCRMAKGTPRDTERLIKRNFLRAIGEPELHITDKSPVSLVEKRGTAYFRQKKAAMLKMFGDSYVKQNMQSLEVHHRDKGEGKVSYQTFLSLVDIPDDNPAIDSEWLYWLMINDFPVDVSVRFNILEPGDEKIRLRRKRKEYRGEAKSLVESGKEVPDSMIETDEAGRDLEYKLGKGQPLMWAETILCISATSKTQMEERARTIETFYRPRHFIFQRSVGDALRCFQAFIPGGDMEDYWSFPMDPGFLASSGIHCSNEIGDPAGPYLGCTLQGAPVRYNMARPMSRELNKAGTIVILGTLGGGKSMLKKKLIMENLLLGGKVFSVDPKGEDHVFLEFPWLRPYTKVLRFRAGSEESTRLNIFRLSHNLEKAWEIAKGYLELLLESRTEERRLVIAQAVKATMQHPYPSMKHFQRELEIIVDYEEDEMLKLEARRCLMLLKSYEDDPLGKIVFHDDPTEMALSEYPLVIADLRGLVLPKSSKEMDQRVLTPVERFSIGIMYLVTAMGQELMLNAPKEIVKMFALDESWAVTKIPQGAQLVQEFIKLGRSLNIVPLLATQEASDVAAEEIRNNVGIVFCFRMNSETEIADAMDMLRISSSVEDMVPSFQGLESGWCYFRDIEGRTNQIYVWLPETWKKIFDTANDTAEEKRKKKGKKAA</sequence>
<comment type="caution">
    <text evidence="1">The sequence shown here is derived from an EMBL/GenBank/DDBJ whole genome shotgun (WGS) entry which is preliminary data.</text>
</comment>
<dbReference type="SUPFAM" id="SSF52540">
    <property type="entry name" value="P-loop containing nucleoside triphosphate hydrolases"/>
    <property type="match status" value="1"/>
</dbReference>
<protein>
    <recommendedName>
        <fullName evidence="3">AAA-like domain protein</fullName>
    </recommendedName>
</protein>
<dbReference type="Gene3D" id="3.40.50.300">
    <property type="entry name" value="P-loop containing nucleotide triphosphate hydrolases"/>
    <property type="match status" value="2"/>
</dbReference>
<dbReference type="eggNOG" id="COG0433">
    <property type="taxonomic scope" value="Bacteria"/>
</dbReference>
<dbReference type="RefSeq" id="WP_021624114.1">
    <property type="nucleotide sequence ID" value="NZ_KE952892.1"/>
</dbReference>